<feature type="domain" description="Methyl-accepting transducer" evidence="11">
    <location>
        <begin position="303"/>
        <end position="518"/>
    </location>
</feature>
<feature type="transmembrane region" description="Helical" evidence="10">
    <location>
        <begin position="181"/>
        <end position="206"/>
    </location>
</feature>
<dbReference type="SMART" id="SM00304">
    <property type="entry name" value="HAMP"/>
    <property type="match status" value="1"/>
</dbReference>
<dbReference type="PROSITE" id="PS50111">
    <property type="entry name" value="CHEMOTAXIS_TRANSDUC_2"/>
    <property type="match status" value="1"/>
</dbReference>
<keyword evidence="4 10" id="KW-1133">Transmembrane helix</keyword>
<dbReference type="PANTHER" id="PTHR32089">
    <property type="entry name" value="METHYL-ACCEPTING CHEMOTAXIS PROTEIN MCPB"/>
    <property type="match status" value="1"/>
</dbReference>
<dbReference type="InterPro" id="IPR003660">
    <property type="entry name" value="HAMP_dom"/>
</dbReference>
<dbReference type="Pfam" id="PF17200">
    <property type="entry name" value="sCache_2"/>
    <property type="match status" value="1"/>
</dbReference>
<evidence type="ECO:0000313" key="14">
    <source>
        <dbReference type="Proteomes" id="UP000631034"/>
    </source>
</evidence>
<dbReference type="Gene3D" id="1.10.287.950">
    <property type="entry name" value="Methyl-accepting chemotaxis protein"/>
    <property type="match status" value="1"/>
</dbReference>
<feature type="transmembrane region" description="Helical" evidence="10">
    <location>
        <begin position="6"/>
        <end position="32"/>
    </location>
</feature>
<dbReference type="PANTHER" id="PTHR32089:SF112">
    <property type="entry name" value="LYSOZYME-LIKE PROTEIN-RELATED"/>
    <property type="match status" value="1"/>
</dbReference>
<dbReference type="Gene3D" id="6.10.340.10">
    <property type="match status" value="1"/>
</dbReference>
<comment type="caution">
    <text evidence="13">The sequence shown here is derived from an EMBL/GenBank/DDBJ whole genome shotgun (WGS) entry which is preliminary data.</text>
</comment>
<keyword evidence="9" id="KW-0175">Coiled coil</keyword>
<dbReference type="Pfam" id="PF00672">
    <property type="entry name" value="HAMP"/>
    <property type="match status" value="1"/>
</dbReference>
<keyword evidence="5 10" id="KW-0472">Membrane</keyword>
<accession>A0A8J6YIH1</accession>
<evidence type="ECO:0000256" key="2">
    <source>
        <dbReference type="ARBA" id="ARBA00022475"/>
    </source>
</evidence>
<dbReference type="Pfam" id="PF00015">
    <property type="entry name" value="MCPsignal"/>
    <property type="match status" value="1"/>
</dbReference>
<evidence type="ECO:0000313" key="13">
    <source>
        <dbReference type="EMBL" id="MBE1236861.1"/>
    </source>
</evidence>
<dbReference type="GO" id="GO:0007165">
    <property type="term" value="P:signal transduction"/>
    <property type="evidence" value="ECO:0007669"/>
    <property type="project" value="UniProtKB-KW"/>
</dbReference>
<dbReference type="AlphaFoldDB" id="A0A8J6YIH1"/>
<reference evidence="13" key="1">
    <citation type="submission" date="2020-10" db="EMBL/GenBank/DDBJ databases">
        <title>Genome sequence of the unusual species of purple photosynthetic bacteria, Phaeovibrio sulfidiphilus DSM 23193, type strain.</title>
        <authorList>
            <person name="Kyndt J.A."/>
            <person name="Meyer T.E."/>
        </authorList>
    </citation>
    <scope>NUCLEOTIDE SEQUENCE</scope>
    <source>
        <strain evidence="13">DSM 23193</strain>
    </source>
</reference>
<dbReference type="InterPro" id="IPR033480">
    <property type="entry name" value="sCache_2"/>
</dbReference>
<organism evidence="13 14">
    <name type="scientific">Phaeovibrio sulfidiphilus</name>
    <dbReference type="NCBI Taxonomy" id="1220600"/>
    <lineage>
        <taxon>Bacteria</taxon>
        <taxon>Pseudomonadati</taxon>
        <taxon>Pseudomonadota</taxon>
        <taxon>Alphaproteobacteria</taxon>
        <taxon>Rhodospirillales</taxon>
        <taxon>Rhodospirillaceae</taxon>
        <taxon>Phaeovibrio</taxon>
    </lineage>
</organism>
<dbReference type="SMART" id="SM01049">
    <property type="entry name" value="Cache_2"/>
    <property type="match status" value="1"/>
</dbReference>
<evidence type="ECO:0000256" key="4">
    <source>
        <dbReference type="ARBA" id="ARBA00022989"/>
    </source>
</evidence>
<evidence type="ECO:0000259" key="11">
    <source>
        <dbReference type="PROSITE" id="PS50111"/>
    </source>
</evidence>
<evidence type="ECO:0000256" key="3">
    <source>
        <dbReference type="ARBA" id="ARBA00022692"/>
    </source>
</evidence>
<feature type="domain" description="HAMP" evidence="12">
    <location>
        <begin position="203"/>
        <end position="256"/>
    </location>
</feature>
<keyword evidence="2" id="KW-1003">Cell membrane</keyword>
<comment type="subcellular location">
    <subcellularLocation>
        <location evidence="1">Cell membrane</location>
        <topology evidence="1">Multi-pass membrane protein</topology>
    </subcellularLocation>
</comment>
<evidence type="ECO:0000256" key="6">
    <source>
        <dbReference type="ARBA" id="ARBA00023224"/>
    </source>
</evidence>
<evidence type="ECO:0000256" key="10">
    <source>
        <dbReference type="SAM" id="Phobius"/>
    </source>
</evidence>
<sequence>MKNWPIRYQVLLIPLIAAVATLIVAVITVLVVHDKIARGYELEIRSATESVISSLEPLDAAVRSGRMTLEQAQSLARDQIRSVRYSGDEYFYAYTYDLNLVAHPFRQDAEGTDELKSPVTEALLESARSGSGFLAFQWPRPGQTRPVAKLGYAGVFAPWGWMIGTGVYVDDIWKDTARALLEIAALGSVAVFAVLLIGFLVSRGLTVRIGDQIRRMEALAAGNLEIDFPDRWGRNEVSNIGRSLEVFRNRLRESRESDRVMAEDRSARTARAEHIAAQARAFETRVAASLSAVAAHAGVLQETASSLLGATDVVTDRTLTVSESAHRASENVQTVAAAAEELDASISEIERQVQTSVAVVNRAIGDANRSLDEVHSLSEAAGRIGTVVKLITDIASQTNLLALNATIEAARAGEAGKGFAVVAGEVKNLANQTSQATEDIGGQVSGIQEATLSAVESIHAFHKTISGIKDVTEAIDTAIREQGSATREISLNAHQASDGTTHVHDAIEDVGGAVSGARDESRKVLDASDKLRRECEALEADVRQFLEDIRDT</sequence>
<dbReference type="EMBL" id="JACZHT010000002">
    <property type="protein sequence ID" value="MBE1236861.1"/>
    <property type="molecule type" value="Genomic_DNA"/>
</dbReference>
<name>A0A8J6YIH1_9PROT</name>
<evidence type="ECO:0000256" key="5">
    <source>
        <dbReference type="ARBA" id="ARBA00023136"/>
    </source>
</evidence>
<keyword evidence="14" id="KW-1185">Reference proteome</keyword>
<keyword evidence="3 10" id="KW-0812">Transmembrane</keyword>
<evidence type="ECO:0000256" key="9">
    <source>
        <dbReference type="SAM" id="Coils"/>
    </source>
</evidence>
<dbReference type="GO" id="GO:0005886">
    <property type="term" value="C:plasma membrane"/>
    <property type="evidence" value="ECO:0007669"/>
    <property type="project" value="UniProtKB-SubCell"/>
</dbReference>
<comment type="similarity">
    <text evidence="7">Belongs to the methyl-accepting chemotaxis (MCP) protein family.</text>
</comment>
<dbReference type="Proteomes" id="UP000631034">
    <property type="component" value="Unassembled WGS sequence"/>
</dbReference>
<feature type="transmembrane region" description="Helical" evidence="10">
    <location>
        <begin position="150"/>
        <end position="169"/>
    </location>
</feature>
<evidence type="ECO:0000259" key="12">
    <source>
        <dbReference type="PROSITE" id="PS50885"/>
    </source>
</evidence>
<dbReference type="SUPFAM" id="SSF58104">
    <property type="entry name" value="Methyl-accepting chemotaxis protein (MCP) signaling domain"/>
    <property type="match status" value="1"/>
</dbReference>
<proteinExistence type="inferred from homology"/>
<protein>
    <submittedName>
        <fullName evidence="13">Cache domain-containing protein</fullName>
    </submittedName>
</protein>
<evidence type="ECO:0000256" key="8">
    <source>
        <dbReference type="PROSITE-ProRule" id="PRU00284"/>
    </source>
</evidence>
<dbReference type="RefSeq" id="WP_192533860.1">
    <property type="nucleotide sequence ID" value="NZ_JACZHT010000002.1"/>
</dbReference>
<dbReference type="InterPro" id="IPR004089">
    <property type="entry name" value="MCPsignal_dom"/>
</dbReference>
<dbReference type="PROSITE" id="PS50885">
    <property type="entry name" value="HAMP"/>
    <property type="match status" value="1"/>
</dbReference>
<evidence type="ECO:0000256" key="7">
    <source>
        <dbReference type="ARBA" id="ARBA00029447"/>
    </source>
</evidence>
<keyword evidence="6 8" id="KW-0807">Transducer</keyword>
<feature type="coiled-coil region" evidence="9">
    <location>
        <begin position="521"/>
        <end position="548"/>
    </location>
</feature>
<dbReference type="Gene3D" id="3.30.450.20">
    <property type="entry name" value="PAS domain"/>
    <property type="match status" value="1"/>
</dbReference>
<gene>
    <name evidence="13" type="ORF">IHV25_04260</name>
</gene>
<dbReference type="SMART" id="SM00283">
    <property type="entry name" value="MA"/>
    <property type="match status" value="1"/>
</dbReference>
<evidence type="ECO:0000256" key="1">
    <source>
        <dbReference type="ARBA" id="ARBA00004651"/>
    </source>
</evidence>